<protein>
    <submittedName>
        <fullName evidence="2">Uncharacterized protein</fullName>
    </submittedName>
</protein>
<organism evidence="2 3">
    <name type="scientific">Panicum virgatum</name>
    <name type="common">Blackwell switchgrass</name>
    <dbReference type="NCBI Taxonomy" id="38727"/>
    <lineage>
        <taxon>Eukaryota</taxon>
        <taxon>Viridiplantae</taxon>
        <taxon>Streptophyta</taxon>
        <taxon>Embryophyta</taxon>
        <taxon>Tracheophyta</taxon>
        <taxon>Spermatophyta</taxon>
        <taxon>Magnoliopsida</taxon>
        <taxon>Liliopsida</taxon>
        <taxon>Poales</taxon>
        <taxon>Poaceae</taxon>
        <taxon>PACMAD clade</taxon>
        <taxon>Panicoideae</taxon>
        <taxon>Panicodae</taxon>
        <taxon>Paniceae</taxon>
        <taxon>Panicinae</taxon>
        <taxon>Panicum</taxon>
        <taxon>Panicum sect. Hiantes</taxon>
    </lineage>
</organism>
<feature type="transmembrane region" description="Helical" evidence="1">
    <location>
        <begin position="15"/>
        <end position="37"/>
    </location>
</feature>
<keyword evidence="1" id="KW-0472">Membrane</keyword>
<sequence>MGNDVNVESPSRPMIHPYILLFTCEMMLSGSLVRSLFRSWDLQQLSWSASAIPSYRRKQHRSMLPRGLCGASGNLDTYQKMKLVYSNISDFVVSSYIDRPHIYLLRYAL</sequence>
<evidence type="ECO:0000313" key="2">
    <source>
        <dbReference type="EMBL" id="KAG2568871.1"/>
    </source>
</evidence>
<proteinExistence type="predicted"/>
<comment type="caution">
    <text evidence="2">The sequence shown here is derived from an EMBL/GenBank/DDBJ whole genome shotgun (WGS) entry which is preliminary data.</text>
</comment>
<evidence type="ECO:0000313" key="3">
    <source>
        <dbReference type="Proteomes" id="UP000823388"/>
    </source>
</evidence>
<dbReference type="AlphaFoldDB" id="A0A8T0Q1Z8"/>
<keyword evidence="1" id="KW-1133">Transmembrane helix</keyword>
<keyword evidence="3" id="KW-1185">Reference proteome</keyword>
<reference evidence="2" key="1">
    <citation type="submission" date="2020-05" db="EMBL/GenBank/DDBJ databases">
        <title>WGS assembly of Panicum virgatum.</title>
        <authorList>
            <person name="Lovell J.T."/>
            <person name="Jenkins J."/>
            <person name="Shu S."/>
            <person name="Juenger T.E."/>
            <person name="Schmutz J."/>
        </authorList>
    </citation>
    <scope>NUCLEOTIDE SEQUENCE</scope>
    <source>
        <strain evidence="2">AP13</strain>
    </source>
</reference>
<accession>A0A8T0Q1Z8</accession>
<dbReference type="Proteomes" id="UP000823388">
    <property type="component" value="Chromosome 7N"/>
</dbReference>
<name>A0A8T0Q1Z8_PANVG</name>
<evidence type="ECO:0000256" key="1">
    <source>
        <dbReference type="SAM" id="Phobius"/>
    </source>
</evidence>
<dbReference type="EMBL" id="CM029050">
    <property type="protein sequence ID" value="KAG2568871.1"/>
    <property type="molecule type" value="Genomic_DNA"/>
</dbReference>
<keyword evidence="1" id="KW-0812">Transmembrane</keyword>
<gene>
    <name evidence="2" type="ORF">PVAP13_7NG348125</name>
</gene>